<keyword evidence="6" id="KW-1185">Reference proteome</keyword>
<sequence>MASAPRGGDAMTRRLNCAAHTTSVRMDDPAAQCTPEIIQLRPGLAMLLMSGECQTAVHIPFEIECAPVSLCCNLTQRQRLTLNHGPVRTVLERPPGHGLLSWLPETRGVTEIAPGPIRGVSVHFSLPAFRELFGTTNPAFVDTHVPDCSVSRCGLLRQTAMTAQSRLVMEHILSCPFRDAMRRVYLEAKALELFTILLAELGPHPTAEAALSLREQEMIRAAHALLLARLENPPGLEDLARTTGLNRNKLNQGFKEIYGATAFALLRDARLCRARDLLRKTETNLSEIALAVGYNSQANFTTAYRRRFGHTPATIRRQKAVHPIPSAR</sequence>
<dbReference type="PRINTS" id="PR00032">
    <property type="entry name" value="HTHARAC"/>
</dbReference>
<dbReference type="InterPro" id="IPR018060">
    <property type="entry name" value="HTH_AraC"/>
</dbReference>
<comment type="caution">
    <text evidence="5">The sequence shown here is derived from an EMBL/GenBank/DDBJ whole genome shotgun (WGS) entry which is preliminary data.</text>
</comment>
<dbReference type="InterPro" id="IPR020449">
    <property type="entry name" value="Tscrpt_reg_AraC-type_HTH"/>
</dbReference>
<dbReference type="SUPFAM" id="SSF46689">
    <property type="entry name" value="Homeodomain-like"/>
    <property type="match status" value="1"/>
</dbReference>
<keyword evidence="2" id="KW-0238">DNA-binding</keyword>
<organism evidence="5 6">
    <name type="scientific">Desulfomicrobium macestii</name>
    <dbReference type="NCBI Taxonomy" id="90731"/>
    <lineage>
        <taxon>Bacteria</taxon>
        <taxon>Pseudomonadati</taxon>
        <taxon>Thermodesulfobacteriota</taxon>
        <taxon>Desulfovibrionia</taxon>
        <taxon>Desulfovibrionales</taxon>
        <taxon>Desulfomicrobiaceae</taxon>
        <taxon>Desulfomicrobium</taxon>
    </lineage>
</organism>
<dbReference type="InterPro" id="IPR009057">
    <property type="entry name" value="Homeodomain-like_sf"/>
</dbReference>
<dbReference type="EMBL" id="JADBGG010000023">
    <property type="protein sequence ID" value="MBE1426240.1"/>
    <property type="molecule type" value="Genomic_DNA"/>
</dbReference>
<dbReference type="PANTHER" id="PTHR47893">
    <property type="entry name" value="REGULATORY PROTEIN PCHR"/>
    <property type="match status" value="1"/>
</dbReference>
<dbReference type="PROSITE" id="PS01124">
    <property type="entry name" value="HTH_ARAC_FAMILY_2"/>
    <property type="match status" value="1"/>
</dbReference>
<name>A0ABR9H6A6_9BACT</name>
<evidence type="ECO:0000313" key="5">
    <source>
        <dbReference type="EMBL" id="MBE1426240.1"/>
    </source>
</evidence>
<dbReference type="InterPro" id="IPR018062">
    <property type="entry name" value="HTH_AraC-typ_CS"/>
</dbReference>
<evidence type="ECO:0000256" key="1">
    <source>
        <dbReference type="ARBA" id="ARBA00023015"/>
    </source>
</evidence>
<evidence type="ECO:0000256" key="3">
    <source>
        <dbReference type="ARBA" id="ARBA00023163"/>
    </source>
</evidence>
<evidence type="ECO:0000256" key="2">
    <source>
        <dbReference type="ARBA" id="ARBA00023125"/>
    </source>
</evidence>
<feature type="domain" description="HTH araC/xylS-type" evidence="4">
    <location>
        <begin position="220"/>
        <end position="318"/>
    </location>
</feature>
<dbReference type="Gene3D" id="1.10.10.60">
    <property type="entry name" value="Homeodomain-like"/>
    <property type="match status" value="1"/>
</dbReference>
<proteinExistence type="predicted"/>
<evidence type="ECO:0000259" key="4">
    <source>
        <dbReference type="PROSITE" id="PS01124"/>
    </source>
</evidence>
<evidence type="ECO:0000313" key="6">
    <source>
        <dbReference type="Proteomes" id="UP000639010"/>
    </source>
</evidence>
<keyword evidence="1" id="KW-0805">Transcription regulation</keyword>
<dbReference type="PANTHER" id="PTHR47893:SF1">
    <property type="entry name" value="REGULATORY PROTEIN PCHR"/>
    <property type="match status" value="1"/>
</dbReference>
<keyword evidence="3" id="KW-0804">Transcription</keyword>
<protein>
    <submittedName>
        <fullName evidence="5">AraC-like DNA-binding protein</fullName>
    </submittedName>
</protein>
<dbReference type="RefSeq" id="WP_192624267.1">
    <property type="nucleotide sequence ID" value="NZ_JADBGG010000023.1"/>
</dbReference>
<dbReference type="PROSITE" id="PS00041">
    <property type="entry name" value="HTH_ARAC_FAMILY_1"/>
    <property type="match status" value="2"/>
</dbReference>
<dbReference type="InterPro" id="IPR053142">
    <property type="entry name" value="PchR_regulatory_protein"/>
</dbReference>
<gene>
    <name evidence="5" type="ORF">H4684_002904</name>
</gene>
<dbReference type="SMART" id="SM00342">
    <property type="entry name" value="HTH_ARAC"/>
    <property type="match status" value="1"/>
</dbReference>
<accession>A0ABR9H6A6</accession>
<dbReference type="Proteomes" id="UP000639010">
    <property type="component" value="Unassembled WGS sequence"/>
</dbReference>
<reference evidence="5 6" key="1">
    <citation type="submission" date="2020-10" db="EMBL/GenBank/DDBJ databases">
        <title>Genomic Encyclopedia of Type Strains, Phase IV (KMG-IV): sequencing the most valuable type-strain genomes for metagenomic binning, comparative biology and taxonomic classification.</title>
        <authorList>
            <person name="Goeker M."/>
        </authorList>
    </citation>
    <scope>NUCLEOTIDE SEQUENCE [LARGE SCALE GENOMIC DNA]</scope>
    <source>
        <strain evidence="5 6">DSM 4194</strain>
    </source>
</reference>
<dbReference type="Pfam" id="PF12833">
    <property type="entry name" value="HTH_18"/>
    <property type="match status" value="1"/>
</dbReference>